<accession>A0A921UER0</accession>
<feature type="chain" id="PRO_5036840839" description="Bifunctional inhibitor/plant lipid transfer protein/seed storage helical domain-containing protein" evidence="1">
    <location>
        <begin position="29"/>
        <end position="89"/>
    </location>
</feature>
<evidence type="ECO:0000313" key="3">
    <source>
        <dbReference type="Proteomes" id="UP000807115"/>
    </source>
</evidence>
<feature type="signal peptide" evidence="1">
    <location>
        <begin position="1"/>
        <end position="28"/>
    </location>
</feature>
<protein>
    <recommendedName>
        <fullName evidence="4">Bifunctional inhibitor/plant lipid transfer protein/seed storage helical domain-containing protein</fullName>
    </recommendedName>
</protein>
<proteinExistence type="predicted"/>
<sequence>MAAFGDGTMGNVCLIVPLVFVMIIQSASFPTKDDVRCDVLQQWCVPINCNIQLCRVWYGEHQFKSAFCKRTPPFPDLCCCQMSAPPPSF</sequence>
<reference evidence="2" key="2">
    <citation type="submission" date="2020-10" db="EMBL/GenBank/DDBJ databases">
        <authorList>
            <person name="Cooper E.A."/>
            <person name="Brenton Z.W."/>
            <person name="Flinn B.S."/>
            <person name="Jenkins J."/>
            <person name="Shu S."/>
            <person name="Flowers D."/>
            <person name="Luo F."/>
            <person name="Wang Y."/>
            <person name="Xia P."/>
            <person name="Barry K."/>
            <person name="Daum C."/>
            <person name="Lipzen A."/>
            <person name="Yoshinaga Y."/>
            <person name="Schmutz J."/>
            <person name="Saski C."/>
            <person name="Vermerris W."/>
            <person name="Kresovich S."/>
        </authorList>
    </citation>
    <scope>NUCLEOTIDE SEQUENCE</scope>
</reference>
<comment type="caution">
    <text evidence="2">The sequence shown here is derived from an EMBL/GenBank/DDBJ whole genome shotgun (WGS) entry which is preliminary data.</text>
</comment>
<dbReference type="AlphaFoldDB" id="A0A921UER0"/>
<evidence type="ECO:0008006" key="4">
    <source>
        <dbReference type="Google" id="ProtNLM"/>
    </source>
</evidence>
<organism evidence="2 3">
    <name type="scientific">Sorghum bicolor</name>
    <name type="common">Sorghum</name>
    <name type="synonym">Sorghum vulgare</name>
    <dbReference type="NCBI Taxonomy" id="4558"/>
    <lineage>
        <taxon>Eukaryota</taxon>
        <taxon>Viridiplantae</taxon>
        <taxon>Streptophyta</taxon>
        <taxon>Embryophyta</taxon>
        <taxon>Tracheophyta</taxon>
        <taxon>Spermatophyta</taxon>
        <taxon>Magnoliopsida</taxon>
        <taxon>Liliopsida</taxon>
        <taxon>Poales</taxon>
        <taxon>Poaceae</taxon>
        <taxon>PACMAD clade</taxon>
        <taxon>Panicoideae</taxon>
        <taxon>Andropogonodae</taxon>
        <taxon>Andropogoneae</taxon>
        <taxon>Sorghinae</taxon>
        <taxon>Sorghum</taxon>
    </lineage>
</organism>
<reference evidence="2" key="1">
    <citation type="journal article" date="2019" name="BMC Genomics">
        <title>A new reference genome for Sorghum bicolor reveals high levels of sequence similarity between sweet and grain genotypes: implications for the genetics of sugar metabolism.</title>
        <authorList>
            <person name="Cooper E.A."/>
            <person name="Brenton Z.W."/>
            <person name="Flinn B.S."/>
            <person name="Jenkins J."/>
            <person name="Shu S."/>
            <person name="Flowers D."/>
            <person name="Luo F."/>
            <person name="Wang Y."/>
            <person name="Xia P."/>
            <person name="Barry K."/>
            <person name="Daum C."/>
            <person name="Lipzen A."/>
            <person name="Yoshinaga Y."/>
            <person name="Schmutz J."/>
            <person name="Saski C."/>
            <person name="Vermerris W."/>
            <person name="Kresovich S."/>
        </authorList>
    </citation>
    <scope>NUCLEOTIDE SEQUENCE</scope>
</reference>
<dbReference type="EMBL" id="CM027684">
    <property type="protein sequence ID" value="KAG0529257.1"/>
    <property type="molecule type" value="Genomic_DNA"/>
</dbReference>
<evidence type="ECO:0000313" key="2">
    <source>
        <dbReference type="EMBL" id="KAG0529257.1"/>
    </source>
</evidence>
<keyword evidence="1" id="KW-0732">Signal</keyword>
<dbReference type="Proteomes" id="UP000807115">
    <property type="component" value="Chromosome 5"/>
</dbReference>
<name>A0A921UER0_SORBI</name>
<gene>
    <name evidence="2" type="ORF">BDA96_05G082700</name>
</gene>
<evidence type="ECO:0000256" key="1">
    <source>
        <dbReference type="SAM" id="SignalP"/>
    </source>
</evidence>